<gene>
    <name evidence="1" type="ORF">MSG28_009802</name>
</gene>
<dbReference type="Proteomes" id="UP001064048">
    <property type="component" value="Chromosome 16"/>
</dbReference>
<protein>
    <submittedName>
        <fullName evidence="1">Uncharacterized protein</fullName>
    </submittedName>
</protein>
<keyword evidence="2" id="KW-1185">Reference proteome</keyword>
<organism evidence="1 2">
    <name type="scientific">Choristoneura fumiferana</name>
    <name type="common">Spruce budworm moth</name>
    <name type="synonym">Archips fumiferana</name>
    <dbReference type="NCBI Taxonomy" id="7141"/>
    <lineage>
        <taxon>Eukaryota</taxon>
        <taxon>Metazoa</taxon>
        <taxon>Ecdysozoa</taxon>
        <taxon>Arthropoda</taxon>
        <taxon>Hexapoda</taxon>
        <taxon>Insecta</taxon>
        <taxon>Pterygota</taxon>
        <taxon>Neoptera</taxon>
        <taxon>Endopterygota</taxon>
        <taxon>Lepidoptera</taxon>
        <taxon>Glossata</taxon>
        <taxon>Ditrysia</taxon>
        <taxon>Tortricoidea</taxon>
        <taxon>Tortricidae</taxon>
        <taxon>Tortricinae</taxon>
        <taxon>Choristoneura</taxon>
    </lineage>
</organism>
<comment type="caution">
    <text evidence="1">The sequence shown here is derived from an EMBL/GenBank/DDBJ whole genome shotgun (WGS) entry which is preliminary data.</text>
</comment>
<accession>A0ACC0JCN5</accession>
<evidence type="ECO:0000313" key="2">
    <source>
        <dbReference type="Proteomes" id="UP001064048"/>
    </source>
</evidence>
<name>A0ACC0JCN5_CHOFU</name>
<dbReference type="EMBL" id="CM046116">
    <property type="protein sequence ID" value="KAI8421870.1"/>
    <property type="molecule type" value="Genomic_DNA"/>
</dbReference>
<evidence type="ECO:0000313" key="1">
    <source>
        <dbReference type="EMBL" id="KAI8421870.1"/>
    </source>
</evidence>
<proteinExistence type="predicted"/>
<sequence length="102" mass="11782">MNLQGPSIQNPATLPELLGATFKRQQRALWCQKYRIVFAKKNCNPSLKYKRQKNIEIQFNMALSLIQPLTFLFIHPTKYLYTVQGSAQENCGEFCVHVLLHA</sequence>
<reference evidence="1 2" key="1">
    <citation type="journal article" date="2022" name="Genome Biol. Evol.">
        <title>The Spruce Budworm Genome: Reconstructing the Evolutionary History of Antifreeze Proteins.</title>
        <authorList>
            <person name="Beliveau C."/>
            <person name="Gagne P."/>
            <person name="Picq S."/>
            <person name="Vernygora O."/>
            <person name="Keeling C.I."/>
            <person name="Pinkney K."/>
            <person name="Doucet D."/>
            <person name="Wen F."/>
            <person name="Johnston J.S."/>
            <person name="Maaroufi H."/>
            <person name="Boyle B."/>
            <person name="Laroche J."/>
            <person name="Dewar K."/>
            <person name="Juretic N."/>
            <person name="Blackburn G."/>
            <person name="Nisole A."/>
            <person name="Brunet B."/>
            <person name="Brandao M."/>
            <person name="Lumley L."/>
            <person name="Duan J."/>
            <person name="Quan G."/>
            <person name="Lucarotti C.J."/>
            <person name="Roe A.D."/>
            <person name="Sperling F.A.H."/>
            <person name="Levesque R.C."/>
            <person name="Cusson M."/>
        </authorList>
    </citation>
    <scope>NUCLEOTIDE SEQUENCE [LARGE SCALE GENOMIC DNA]</scope>
    <source>
        <strain evidence="1">Glfc:IPQL:Cfum</strain>
    </source>
</reference>